<proteinExistence type="inferred from homology"/>
<dbReference type="InterPro" id="IPR011047">
    <property type="entry name" value="Quinoprotein_ADH-like_sf"/>
</dbReference>
<dbReference type="PANTHER" id="PTHR19375">
    <property type="entry name" value="HEAT SHOCK PROTEIN 70KDA"/>
    <property type="match status" value="1"/>
</dbReference>
<dbReference type="Pfam" id="PF00012">
    <property type="entry name" value="HSP70"/>
    <property type="match status" value="2"/>
</dbReference>
<evidence type="ECO:0000313" key="8">
    <source>
        <dbReference type="EMBL" id="GFJ81049.1"/>
    </source>
</evidence>
<dbReference type="Gene3D" id="3.40.50.1460">
    <property type="match status" value="1"/>
</dbReference>
<reference evidence="8 9" key="2">
    <citation type="submission" date="2020-03" db="EMBL/GenBank/DDBJ databases">
        <authorList>
            <person name="Ichikawa N."/>
            <person name="Kimura A."/>
            <person name="Kitahashi Y."/>
            <person name="Uohara A."/>
        </authorList>
    </citation>
    <scope>NUCLEOTIDE SEQUENCE [LARGE SCALE GENOMIC DNA]</scope>
    <source>
        <strain evidence="8 9">NBRC 108639</strain>
    </source>
</reference>
<dbReference type="EMBL" id="BLPF01000002">
    <property type="protein sequence ID" value="GFJ81049.1"/>
    <property type="molecule type" value="Genomic_DNA"/>
</dbReference>
<comment type="similarity">
    <text evidence="1">Belongs to the heat shock protein 70 family.</text>
</comment>
<dbReference type="PROSITE" id="PS01036">
    <property type="entry name" value="HSP70_3"/>
    <property type="match status" value="1"/>
</dbReference>
<keyword evidence="9" id="KW-1185">Reference proteome</keyword>
<dbReference type="SUPFAM" id="SSF53067">
    <property type="entry name" value="Actin-like ATPase domain"/>
    <property type="match status" value="2"/>
</dbReference>
<accession>A0A6V8KG34</accession>
<dbReference type="InterPro" id="IPR043129">
    <property type="entry name" value="ATPase_NBD"/>
</dbReference>
<reference evidence="8 9" key="1">
    <citation type="submission" date="2020-03" db="EMBL/GenBank/DDBJ databases">
        <title>Whole genome shotgun sequence of Phytohabitans houttuyneae NBRC 108639.</title>
        <authorList>
            <person name="Komaki H."/>
            <person name="Tamura T."/>
        </authorList>
    </citation>
    <scope>NUCLEOTIDE SEQUENCE [LARGE SCALE GENOMIC DNA]</scope>
    <source>
        <strain evidence="8 9">NBRC 108639</strain>
    </source>
</reference>
<evidence type="ECO:0000256" key="6">
    <source>
        <dbReference type="ARBA" id="ARBA00023186"/>
    </source>
</evidence>
<keyword evidence="3" id="KW-0547">Nucleotide-binding</keyword>
<dbReference type="GO" id="GO:0005524">
    <property type="term" value="F:ATP binding"/>
    <property type="evidence" value="ECO:0007669"/>
    <property type="project" value="UniProtKB-KW"/>
</dbReference>
<evidence type="ECO:0000256" key="4">
    <source>
        <dbReference type="ARBA" id="ARBA00022840"/>
    </source>
</evidence>
<sequence>MSDGQQRRALCIGVAKFGPPKRAEEGPTTGWSPLPFAQARTRELAKTLTALGYRCTLIDGSVQAETLGRTVQEAIRESGDTGVLIVHILSHGHVTPSGALQVIGADGVGHPLTEVERWLRDVVDYRDRAPVTLFLLDICHAGTAARHGWQIDRVGSTDRAWVIAACEPDSSAYGGYFTSATANVLSDLLQGALDIDSSYRHAPLATVAQHIRREVTQLSNAEHALPQEVIASLVDISRDPPDLAFFPNPRFVENPRRKVRAKIDPGITPFLDDLDEALDPAHFVWRASGQAAGAEEMIGFFSGRSRELKILSPWVNLQDEVGLRVVTGSPGVGKSALIGVLVCAAHPLLREPTQVIWDHVEQAPYRSRHIAAVHARERGLEQVVRSIARQLGLAGIADATPSAEGLVAMVARMPEPPVIVVDALDEAINGTAIMTQLLLPISRIARADGEPVRLLVGMRPWREFEELRRAAEEGKGLLDLDSVPVVRLRRDVQQYVSRLLLHDPRWDNLDAEGAAHTLARAIAEALTSGESDQQWGAFLVAGLFTHHVLKAYPNALHSPDEARSLGNSIPRTLPEVLDLDLRVRGSNPWLRPVLAALAHARGDGMPAQLIRHVATVFSEGKPIADVQVILQALDAARFYLRHSAEVDGTARYRLFHQGMADHLRRPEDASGVFDMLLTSVPSTPVVADQGAAAVHRHWHLAEPYVMRHIAEHAIDSHRVDDLLCDAVFLLEAEPATVVGLAGSASGVSARLAAAAYVNATRIGVPDDRQDRRQMLALAAARTGASRLASDLAVLPGRPPLTWRFLWVHEAGPGEAPVTVIAAFTSGSRRLLAKGYGDGGIEVVRAGNGQRVARMASADGKAITAIAGGTIWGRPVIASATYDSTVRVRSLETGDTIGSPIVVHATIRALSFADLGGRAAILIVPDSGWSTLWDVQTSTRLAVLEQGVAGSASVRVGGHLVELHDFGEGGDHPCVVVDGDQIPLTSRTVRLVTAVGAVDGGPFVIAGDPGGVLGAWLPLSRRYVDAVNLPDEIVQLQATDRGGGVFALSGHAVYALRLNPHLGTPASTGQSIDIGSVSLAAERFAGPAAARASRRVVGIHLGDTNCVVSVLEGGEPTVIANAEGSRTTPSIVAFARNGEVLVGEVAKRQAVTNPDRTIRSVKREMGSNWTIDIDGKKYTPQEISARVLMKLKRDAESYLGERITDAVITVPAYFNDAQRTATKEAGEIAGFNVLRIVNEPTAAALAYGLDKGTKEQTVLVFDLGGGTFDVSLLELGEGVIEVKSTSGDNHLGGDDWDERVIDHLVKTFRGQHGVDLSQDKMAMQRLKEAAEKAKIELSAATTTSINLPYITAGPAGSDGSPSAPLHLDVNLSRSEFQRMTQDLLDRCKGPFEQAIKDAGVKVADVDHVILVGGSTRMPAVSDLVKQLTGREANKGVNPDEVVAVGGAVAGRGGTTEVGLSEREVLSEAADFERTMSRYLAARGFDPGTLRNRVDKALTELRSALTSRDVDRVRAARTAFETPVAWDDPTDDPEPDEPAAMPVSLADTIRLNGRNVDVHVVDGRPRYHLELCRHLLSREGEALPIGEAIELGFTPCGLCRPPWAILTLRGAR</sequence>
<keyword evidence="4" id="KW-0067">ATP-binding</keyword>
<keyword evidence="7" id="KW-0175">Coiled coil</keyword>
<evidence type="ECO:0000256" key="3">
    <source>
        <dbReference type="ARBA" id="ARBA00022741"/>
    </source>
</evidence>
<dbReference type="Gene3D" id="2.130.10.10">
    <property type="entry name" value="YVTN repeat-like/Quinoprotein amine dehydrogenase"/>
    <property type="match status" value="1"/>
</dbReference>
<dbReference type="InterPro" id="IPR018181">
    <property type="entry name" value="Heat_shock_70_CS"/>
</dbReference>
<organism evidence="8 9">
    <name type="scientific">Phytohabitans houttuyneae</name>
    <dbReference type="NCBI Taxonomy" id="1076126"/>
    <lineage>
        <taxon>Bacteria</taxon>
        <taxon>Bacillati</taxon>
        <taxon>Actinomycetota</taxon>
        <taxon>Actinomycetes</taxon>
        <taxon>Micromonosporales</taxon>
        <taxon>Micromonosporaceae</taxon>
    </lineage>
</organism>
<dbReference type="InterPro" id="IPR015943">
    <property type="entry name" value="WD40/YVTN_repeat-like_dom_sf"/>
</dbReference>
<dbReference type="CDD" id="cd10234">
    <property type="entry name" value="ASKHA_NBD_HSP70_DnaK-like"/>
    <property type="match status" value="1"/>
</dbReference>
<evidence type="ECO:0000256" key="2">
    <source>
        <dbReference type="ARBA" id="ARBA00022553"/>
    </source>
</evidence>
<name>A0A6V8KG34_9ACTN</name>
<dbReference type="FunFam" id="3.30.420.40:FF:000071">
    <property type="entry name" value="Molecular chaperone DnaK"/>
    <property type="match status" value="1"/>
</dbReference>
<dbReference type="InterPro" id="IPR013126">
    <property type="entry name" value="Hsp_70_fam"/>
</dbReference>
<keyword evidence="2" id="KW-0597">Phosphoprotein</keyword>
<dbReference type="Gene3D" id="3.90.640.10">
    <property type="entry name" value="Actin, Chain A, domain 4"/>
    <property type="match status" value="1"/>
</dbReference>
<dbReference type="PROSITE" id="PS00329">
    <property type="entry name" value="HSP70_2"/>
    <property type="match status" value="1"/>
</dbReference>
<keyword evidence="5" id="KW-0346">Stress response</keyword>
<dbReference type="PRINTS" id="PR00301">
    <property type="entry name" value="HEATSHOCK70"/>
</dbReference>
<dbReference type="SUPFAM" id="SSF50998">
    <property type="entry name" value="Quinoprotein alcohol dehydrogenase-like"/>
    <property type="match status" value="1"/>
</dbReference>
<gene>
    <name evidence="8" type="ORF">Phou_052290</name>
</gene>
<evidence type="ECO:0000256" key="7">
    <source>
        <dbReference type="SAM" id="Coils"/>
    </source>
</evidence>
<dbReference type="Gene3D" id="3.30.420.40">
    <property type="match status" value="2"/>
</dbReference>
<evidence type="ECO:0000256" key="5">
    <source>
        <dbReference type="ARBA" id="ARBA00023016"/>
    </source>
</evidence>
<keyword evidence="6" id="KW-0143">Chaperone</keyword>
<evidence type="ECO:0008006" key="10">
    <source>
        <dbReference type="Google" id="ProtNLM"/>
    </source>
</evidence>
<evidence type="ECO:0000313" key="9">
    <source>
        <dbReference type="Proteomes" id="UP000482800"/>
    </source>
</evidence>
<dbReference type="GO" id="GO:0140662">
    <property type="term" value="F:ATP-dependent protein folding chaperone"/>
    <property type="evidence" value="ECO:0007669"/>
    <property type="project" value="InterPro"/>
</dbReference>
<feature type="coiled-coil region" evidence="7">
    <location>
        <begin position="1315"/>
        <end position="1342"/>
    </location>
</feature>
<comment type="caution">
    <text evidence="8">The sequence shown here is derived from an EMBL/GenBank/DDBJ whole genome shotgun (WGS) entry which is preliminary data.</text>
</comment>
<evidence type="ECO:0000256" key="1">
    <source>
        <dbReference type="ARBA" id="ARBA00007381"/>
    </source>
</evidence>
<dbReference type="Proteomes" id="UP000482800">
    <property type="component" value="Unassembled WGS sequence"/>
</dbReference>
<protein>
    <recommendedName>
        <fullName evidence="10">Chaperone protein DnaK</fullName>
    </recommendedName>
</protein>
<dbReference type="FunFam" id="3.90.640.10:FF:000003">
    <property type="entry name" value="Molecular chaperone DnaK"/>
    <property type="match status" value="1"/>
</dbReference>